<organism evidence="10 11">
    <name type="scientific">Corynebacterium silvaticum</name>
    <dbReference type="NCBI Taxonomy" id="2320431"/>
    <lineage>
        <taxon>Bacteria</taxon>
        <taxon>Bacillati</taxon>
        <taxon>Actinomycetota</taxon>
        <taxon>Actinomycetes</taxon>
        <taxon>Mycobacteriales</taxon>
        <taxon>Corynebacteriaceae</taxon>
        <taxon>Corynebacterium</taxon>
    </lineage>
</organism>
<feature type="transmembrane region" description="Helical" evidence="8">
    <location>
        <begin position="204"/>
        <end position="237"/>
    </location>
</feature>
<feature type="transmembrane region" description="Helical" evidence="8">
    <location>
        <begin position="162"/>
        <end position="183"/>
    </location>
</feature>
<sequence>MLYGFLAYLLWGLFPAYFPLLLPAAPVEIIAHRIIWTGVVMAIVITVTKKWRELRNASVSTWSRIALAAVLIAANWLIYVIAVNSQHVADAALGYFINPLVSVLLGVIFLAERLRKLQTLSVIVATIAVLLLSIVGGHVPVISLLLAASFGFYGLVKKGLSLSPAASLTAETLILMPVALAYVGYLEATGTGTFFSHGPQHSALLISAGLVTAVPLLLFGIAAQLIPLSTIGMLQYMTPTFQMLWAVFVVNEQLDTIRWVGFVIIWISVAIYLTDLALWRRKVKKLSTPPTAQV</sequence>
<evidence type="ECO:0000256" key="7">
    <source>
        <dbReference type="ARBA" id="ARBA00023136"/>
    </source>
</evidence>
<evidence type="ECO:0000313" key="10">
    <source>
        <dbReference type="EMBL" id="ARU46447.1"/>
    </source>
</evidence>
<gene>
    <name evidence="10" type="primary">rarD</name>
    <name evidence="10" type="ORF">CBE74_08115</name>
</gene>
<evidence type="ECO:0000256" key="1">
    <source>
        <dbReference type="ARBA" id="ARBA00004651"/>
    </source>
</evidence>
<dbReference type="NCBIfam" id="TIGR00688">
    <property type="entry name" value="rarD"/>
    <property type="match status" value="1"/>
</dbReference>
<dbReference type="SUPFAM" id="SSF103481">
    <property type="entry name" value="Multidrug resistance efflux transporter EmrE"/>
    <property type="match status" value="2"/>
</dbReference>
<dbReference type="GeneID" id="75008208"/>
<dbReference type="PANTHER" id="PTHR22911:SF137">
    <property type="entry name" value="SOLUTE CARRIER FAMILY 35 MEMBER G2-RELATED"/>
    <property type="match status" value="1"/>
</dbReference>
<keyword evidence="11" id="KW-1185">Reference proteome</keyword>
<feature type="transmembrane region" description="Helical" evidence="8">
    <location>
        <begin position="61"/>
        <end position="81"/>
    </location>
</feature>
<name>A0A7Y4LFU1_9CORY</name>
<dbReference type="OrthoDB" id="369870at2"/>
<dbReference type="InterPro" id="IPR000620">
    <property type="entry name" value="EamA_dom"/>
</dbReference>
<accession>A0A7Y4LFU1</accession>
<keyword evidence="5 8" id="KW-0812">Transmembrane</keyword>
<feature type="transmembrane region" description="Helical" evidence="8">
    <location>
        <begin position="257"/>
        <end position="279"/>
    </location>
</feature>
<dbReference type="Proteomes" id="UP000195652">
    <property type="component" value="Chromosome"/>
</dbReference>
<evidence type="ECO:0000256" key="2">
    <source>
        <dbReference type="ARBA" id="ARBA00007362"/>
    </source>
</evidence>
<reference evidence="10 11" key="2">
    <citation type="journal article" date="2020" name="Antonie Van Leeuwenhoek">
        <title>Phylogenomic characterisation of a novel corynebacterial species pathogenic to animals.</title>
        <authorList>
            <person name="Moller J."/>
            <person name="Musella L."/>
            <person name="Melnikov V."/>
            <person name="Geissdorfer W."/>
            <person name="Burkovski A."/>
            <person name="Sangal V."/>
        </authorList>
    </citation>
    <scope>NUCLEOTIDE SEQUENCE [LARGE SCALE GENOMIC DNA]</scope>
    <source>
        <strain evidence="10 11">PO100/5</strain>
    </source>
</reference>
<evidence type="ECO:0000313" key="11">
    <source>
        <dbReference type="Proteomes" id="UP000195652"/>
    </source>
</evidence>
<keyword evidence="6 8" id="KW-1133">Transmembrane helix</keyword>
<dbReference type="Pfam" id="PF00892">
    <property type="entry name" value="EamA"/>
    <property type="match status" value="2"/>
</dbReference>
<protein>
    <submittedName>
        <fullName evidence="10">EamA family transporter RarD</fullName>
    </submittedName>
</protein>
<evidence type="ECO:0000256" key="4">
    <source>
        <dbReference type="ARBA" id="ARBA00022475"/>
    </source>
</evidence>
<dbReference type="EMBL" id="CP021417">
    <property type="protein sequence ID" value="ARU46447.1"/>
    <property type="molecule type" value="Genomic_DNA"/>
</dbReference>
<evidence type="ECO:0000256" key="8">
    <source>
        <dbReference type="SAM" id="Phobius"/>
    </source>
</evidence>
<dbReference type="InterPro" id="IPR037185">
    <property type="entry name" value="EmrE-like"/>
</dbReference>
<feature type="domain" description="EamA" evidence="9">
    <location>
        <begin position="2"/>
        <end position="133"/>
    </location>
</feature>
<comment type="subcellular location">
    <subcellularLocation>
        <location evidence="1">Cell membrane</location>
        <topology evidence="1">Multi-pass membrane protein</topology>
    </subcellularLocation>
</comment>
<keyword evidence="3" id="KW-0813">Transport</keyword>
<evidence type="ECO:0000256" key="5">
    <source>
        <dbReference type="ARBA" id="ARBA00022692"/>
    </source>
</evidence>
<feature type="domain" description="EamA" evidence="9">
    <location>
        <begin position="143"/>
        <end position="273"/>
    </location>
</feature>
<reference evidence="10 11" key="1">
    <citation type="journal article" date="2014" name="BMC Vet. Res.">
        <title>First report of Corynebacterium pseudotuberculosis from caseous lymphadenitis lesions in Black Alentejano pig (Sus scrofa domesticus).</title>
        <authorList>
            <person name="Oliveira M."/>
            <person name="Barroco C."/>
            <person name="Mottola C."/>
            <person name="Santos R."/>
            <person name="Lemsaddek A."/>
            <person name="Tavares L."/>
            <person name="Semedo-Lemsaddek T."/>
        </authorList>
    </citation>
    <scope>NUCLEOTIDE SEQUENCE [LARGE SCALE GENOMIC DNA]</scope>
    <source>
        <strain evidence="10 11">PO100/5</strain>
    </source>
</reference>
<dbReference type="InterPro" id="IPR004626">
    <property type="entry name" value="RarD"/>
</dbReference>
<keyword evidence="4" id="KW-1003">Cell membrane</keyword>
<proteinExistence type="inferred from homology"/>
<evidence type="ECO:0000256" key="6">
    <source>
        <dbReference type="ARBA" id="ARBA00022989"/>
    </source>
</evidence>
<feature type="transmembrane region" description="Helical" evidence="8">
    <location>
        <begin position="93"/>
        <end position="111"/>
    </location>
</feature>
<feature type="transmembrane region" description="Helical" evidence="8">
    <location>
        <begin position="123"/>
        <end position="156"/>
    </location>
</feature>
<feature type="transmembrane region" description="Helical" evidence="8">
    <location>
        <begin position="5"/>
        <end position="24"/>
    </location>
</feature>
<dbReference type="AlphaFoldDB" id="A0A7Y4LFU1"/>
<dbReference type="KEGG" id="csil:CBE74_08115"/>
<evidence type="ECO:0000256" key="3">
    <source>
        <dbReference type="ARBA" id="ARBA00022448"/>
    </source>
</evidence>
<feature type="transmembrane region" description="Helical" evidence="8">
    <location>
        <begin position="30"/>
        <end position="49"/>
    </location>
</feature>
<dbReference type="RefSeq" id="WP_087454252.1">
    <property type="nucleotide sequence ID" value="NZ_CP021417.2"/>
</dbReference>
<reference evidence="10 11" key="3">
    <citation type="journal article" date="2020" name="Int. J. Syst. Evol. Microbiol.">
        <title>Corynebacterium silvaticum sp. nov., a unique group of NTTB corynebacteria in wild boar and roe deer.</title>
        <authorList>
            <person name="Dangel A."/>
            <person name="Berger A."/>
            <person name="Rau J."/>
            <person name="Eisenberg T."/>
            <person name="Kampfer P."/>
            <person name="Margos G."/>
            <person name="Contzen M."/>
            <person name="Busse H.J."/>
            <person name="Konrad R."/>
            <person name="Peters M."/>
            <person name="Sting R."/>
            <person name="Sing A."/>
        </authorList>
    </citation>
    <scope>NUCLEOTIDE SEQUENCE [LARGE SCALE GENOMIC DNA]</scope>
    <source>
        <strain evidence="10 11">PO100/5</strain>
    </source>
</reference>
<comment type="similarity">
    <text evidence="2">Belongs to the EamA transporter family.</text>
</comment>
<dbReference type="PANTHER" id="PTHR22911">
    <property type="entry name" value="ACYL-MALONYL CONDENSING ENZYME-RELATED"/>
    <property type="match status" value="1"/>
</dbReference>
<reference evidence="10 11" key="4">
    <citation type="journal article" date="2020" name="PLoS ONE">
        <title>Taxonomic classification of strain PO100/5 shows a broader geographic distribution and genetic markers of the recently described Corynebacterium silvaticum.</title>
        <authorList>
            <person name="Viana M.V.C."/>
            <person name="Profeta R."/>
            <person name="da Silva A.L."/>
            <person name="Hurtado R."/>
            <person name="Cerqueira J.C."/>
            <person name="Ribeiro B.F.S."/>
            <person name="Almeida M.O."/>
            <person name="Morais-Rodrigues F."/>
            <person name="Soares S.C."/>
            <person name="Oliveira M."/>
            <person name="Tavares L."/>
            <person name="Figueiredo H."/>
            <person name="Wattam A.R."/>
            <person name="Barh D."/>
            <person name="Ghosh P."/>
            <person name="Silva A."/>
            <person name="Azevedo V."/>
        </authorList>
    </citation>
    <scope>NUCLEOTIDE SEQUENCE [LARGE SCALE GENOMIC DNA]</scope>
    <source>
        <strain evidence="10 11">PO100/5</strain>
    </source>
</reference>
<keyword evidence="7 8" id="KW-0472">Membrane</keyword>
<evidence type="ECO:0000259" key="9">
    <source>
        <dbReference type="Pfam" id="PF00892"/>
    </source>
</evidence>
<dbReference type="GO" id="GO:0005886">
    <property type="term" value="C:plasma membrane"/>
    <property type="evidence" value="ECO:0007669"/>
    <property type="project" value="UniProtKB-SubCell"/>
</dbReference>